<sequence>WNEYRQTHHPAPQYASDAEIDRQVDEAYDSLMQESQTHFFSAGGSSSGSGQ</sequence>
<accession>A0A392TD51</accession>
<protein>
    <submittedName>
        <fullName evidence="2">Uncharacterized protein</fullName>
    </submittedName>
</protein>
<dbReference type="AlphaFoldDB" id="A0A392TD51"/>
<evidence type="ECO:0000313" key="2">
    <source>
        <dbReference type="EMBL" id="MCI58938.1"/>
    </source>
</evidence>
<proteinExistence type="predicted"/>
<feature type="region of interest" description="Disordered" evidence="1">
    <location>
        <begin position="1"/>
        <end position="20"/>
    </location>
</feature>
<comment type="caution">
    <text evidence="2">The sequence shown here is derived from an EMBL/GenBank/DDBJ whole genome shotgun (WGS) entry which is preliminary data.</text>
</comment>
<name>A0A392TD51_9FABA</name>
<feature type="non-terminal residue" evidence="2">
    <location>
        <position position="1"/>
    </location>
</feature>
<evidence type="ECO:0000256" key="1">
    <source>
        <dbReference type="SAM" id="MobiDB-lite"/>
    </source>
</evidence>
<dbReference type="EMBL" id="LXQA010554316">
    <property type="protein sequence ID" value="MCI58938.1"/>
    <property type="molecule type" value="Genomic_DNA"/>
</dbReference>
<organism evidence="2 3">
    <name type="scientific">Trifolium medium</name>
    <dbReference type="NCBI Taxonomy" id="97028"/>
    <lineage>
        <taxon>Eukaryota</taxon>
        <taxon>Viridiplantae</taxon>
        <taxon>Streptophyta</taxon>
        <taxon>Embryophyta</taxon>
        <taxon>Tracheophyta</taxon>
        <taxon>Spermatophyta</taxon>
        <taxon>Magnoliopsida</taxon>
        <taxon>eudicotyledons</taxon>
        <taxon>Gunneridae</taxon>
        <taxon>Pentapetalae</taxon>
        <taxon>rosids</taxon>
        <taxon>fabids</taxon>
        <taxon>Fabales</taxon>
        <taxon>Fabaceae</taxon>
        <taxon>Papilionoideae</taxon>
        <taxon>50 kb inversion clade</taxon>
        <taxon>NPAAA clade</taxon>
        <taxon>Hologalegina</taxon>
        <taxon>IRL clade</taxon>
        <taxon>Trifolieae</taxon>
        <taxon>Trifolium</taxon>
    </lineage>
</organism>
<evidence type="ECO:0000313" key="3">
    <source>
        <dbReference type="Proteomes" id="UP000265520"/>
    </source>
</evidence>
<reference evidence="2 3" key="1">
    <citation type="journal article" date="2018" name="Front. Plant Sci.">
        <title>Red Clover (Trifolium pratense) and Zigzag Clover (T. medium) - A Picture of Genomic Similarities and Differences.</title>
        <authorList>
            <person name="Dluhosova J."/>
            <person name="Istvanek J."/>
            <person name="Nedelnik J."/>
            <person name="Repkova J."/>
        </authorList>
    </citation>
    <scope>NUCLEOTIDE SEQUENCE [LARGE SCALE GENOMIC DNA]</scope>
    <source>
        <strain evidence="3">cv. 10/8</strain>
        <tissue evidence="2">Leaf</tissue>
    </source>
</reference>
<keyword evidence="3" id="KW-1185">Reference proteome</keyword>
<dbReference type="Proteomes" id="UP000265520">
    <property type="component" value="Unassembled WGS sequence"/>
</dbReference>